<reference evidence="2 3" key="1">
    <citation type="journal article" date="2014" name="BMC Genomics">
        <title>Adaptive genomic structural variation in the grape powdery mildew pathogen, Erysiphe necator.</title>
        <authorList>
            <person name="Jones L."/>
            <person name="Riaz S."/>
            <person name="Morales-Cruz A."/>
            <person name="Amrine K.C."/>
            <person name="McGuire B."/>
            <person name="Gubler W.D."/>
            <person name="Walker M.A."/>
            <person name="Cantu D."/>
        </authorList>
    </citation>
    <scope>NUCLEOTIDE SEQUENCE [LARGE SCALE GENOMIC DNA]</scope>
    <source>
        <strain evidence="3">c</strain>
    </source>
</reference>
<feature type="region of interest" description="Disordered" evidence="1">
    <location>
        <begin position="225"/>
        <end position="255"/>
    </location>
</feature>
<dbReference type="PANTHER" id="PTHR23242:SF9">
    <property type="entry name" value="TRANSCRIPTION FACTOR HOXA13"/>
    <property type="match status" value="1"/>
</dbReference>
<dbReference type="AlphaFoldDB" id="A0A0B1P6Y6"/>
<comment type="caution">
    <text evidence="2">The sequence shown here is derived from an EMBL/GenBank/DDBJ whole genome shotgun (WGS) entry which is preliminary data.</text>
</comment>
<gene>
    <name evidence="2" type="ORF">EV44_g2068</name>
</gene>
<evidence type="ECO:0000313" key="3">
    <source>
        <dbReference type="Proteomes" id="UP000030854"/>
    </source>
</evidence>
<feature type="compositionally biased region" description="Low complexity" evidence="1">
    <location>
        <begin position="230"/>
        <end position="242"/>
    </location>
</feature>
<accession>A0A0B1P6Y6</accession>
<dbReference type="EMBL" id="JNVN01000863">
    <property type="protein sequence ID" value="KHJ34452.1"/>
    <property type="molecule type" value="Genomic_DNA"/>
</dbReference>
<sequence>MVAQDLKEWQEKYSNSADEAADELEDRVTEITNKFISDQVENVGNVLLKELEEVVQIGLEKLKADIISITRDSNDKIDAIELISTIVRKTGISINEKAQSLRAWKQDQNQRLSELISHVVSETLEILDTIRGIGLQEVGMRWAWSEGVTYKHWTKYHAMKAKFSQWRHDVELVAIDHPGLKKARSKLDEIEMKALLVAENSATDLASLKEIGIWKISVKDKSDNFDTNAPSDSSASKPLESSESYESDDDKLSSTQTNLDFITPSVQSSIVLTSTSPVLPKIEEIVTV</sequence>
<organism evidence="2 3">
    <name type="scientific">Uncinula necator</name>
    <name type="common">Grape powdery mildew</name>
    <dbReference type="NCBI Taxonomy" id="52586"/>
    <lineage>
        <taxon>Eukaryota</taxon>
        <taxon>Fungi</taxon>
        <taxon>Dikarya</taxon>
        <taxon>Ascomycota</taxon>
        <taxon>Pezizomycotina</taxon>
        <taxon>Leotiomycetes</taxon>
        <taxon>Erysiphales</taxon>
        <taxon>Erysiphaceae</taxon>
        <taxon>Erysiphe</taxon>
    </lineage>
</organism>
<keyword evidence="3" id="KW-1185">Reference proteome</keyword>
<proteinExistence type="predicted"/>
<evidence type="ECO:0000313" key="2">
    <source>
        <dbReference type="EMBL" id="KHJ34452.1"/>
    </source>
</evidence>
<dbReference type="HOGENOM" id="CLU_967074_0_0_1"/>
<dbReference type="STRING" id="52586.A0A0B1P6Y6"/>
<evidence type="ECO:0000256" key="1">
    <source>
        <dbReference type="SAM" id="MobiDB-lite"/>
    </source>
</evidence>
<name>A0A0B1P6Y6_UNCNE</name>
<dbReference type="Proteomes" id="UP000030854">
    <property type="component" value="Unassembled WGS sequence"/>
</dbReference>
<dbReference type="PANTHER" id="PTHR23242">
    <property type="entry name" value="TRANSCRIPTION FACTOR HOXA13"/>
    <property type="match status" value="1"/>
</dbReference>
<protein>
    <submittedName>
        <fullName evidence="2">Uncharacterized protein</fullName>
    </submittedName>
</protein>